<dbReference type="KEGG" id="pdio:PDMSB3_2336"/>
<reference evidence="1 2" key="1">
    <citation type="submission" date="2019-08" db="EMBL/GenBank/DDBJ databases">
        <authorList>
            <person name="Herpell B J."/>
        </authorList>
    </citation>
    <scope>NUCLEOTIDE SEQUENCE [LARGE SCALE GENOMIC DNA]</scope>
    <source>
        <strain evidence="2">Msb3</strain>
    </source>
</reference>
<dbReference type="EMBL" id="LR699553">
    <property type="protein sequence ID" value="VVD28792.1"/>
    <property type="molecule type" value="Genomic_DNA"/>
</dbReference>
<accession>A0A5Q4ZGG9</accession>
<organism evidence="1 2">
    <name type="scientific">Paraburkholderia dioscoreae</name>
    <dbReference type="NCBI Taxonomy" id="2604047"/>
    <lineage>
        <taxon>Bacteria</taxon>
        <taxon>Pseudomonadati</taxon>
        <taxon>Pseudomonadota</taxon>
        <taxon>Betaproteobacteria</taxon>
        <taxon>Burkholderiales</taxon>
        <taxon>Burkholderiaceae</taxon>
        <taxon>Paraburkholderia</taxon>
    </lineage>
</organism>
<dbReference type="AlphaFoldDB" id="A0A5Q4ZGG9"/>
<keyword evidence="2" id="KW-1185">Reference proteome</keyword>
<protein>
    <submittedName>
        <fullName evidence="1">Uncharacterized protein</fullName>
    </submittedName>
</protein>
<gene>
    <name evidence="1" type="ORF">PDMSB3_2336</name>
</gene>
<sequence>MRSCAAAFTHTSTPHQRVAEVLLSVPAILPCASRYVHRTIPLLHQTACPHTHISLPKAQTSARFLCPATFFINARHKRSVYTNSWLLHVDAQFVCPANPKQTAPVPLHPVRQRASGFVPHASAGASQFPREADKFPPSQTASY</sequence>
<evidence type="ECO:0000313" key="2">
    <source>
        <dbReference type="Proteomes" id="UP000325811"/>
    </source>
</evidence>
<proteinExistence type="predicted"/>
<dbReference type="Proteomes" id="UP000325811">
    <property type="component" value="Chromosome I"/>
</dbReference>
<name>A0A5Q4ZGG9_9BURK</name>
<evidence type="ECO:0000313" key="1">
    <source>
        <dbReference type="EMBL" id="VVD28792.1"/>
    </source>
</evidence>